<keyword evidence="6 13" id="KW-0227">DNA damage</keyword>
<dbReference type="EC" id="3.1.21.10" evidence="13 14"/>
<evidence type="ECO:0000256" key="11">
    <source>
        <dbReference type="ARBA" id="ARBA00023204"/>
    </source>
</evidence>
<feature type="binding site" evidence="13">
    <location>
        <position position="67"/>
    </location>
    <ligand>
        <name>Mg(2+)</name>
        <dbReference type="ChEBI" id="CHEBI:18420"/>
        <label>2</label>
    </ligand>
</feature>
<evidence type="ECO:0000256" key="2">
    <source>
        <dbReference type="ARBA" id="ARBA00022490"/>
    </source>
</evidence>
<comment type="subcellular location">
    <subcellularLocation>
        <location evidence="13">Cytoplasm</location>
    </subcellularLocation>
</comment>
<keyword evidence="8 13" id="KW-0460">Magnesium</keyword>
<comment type="function">
    <text evidence="13">The RuvA-RuvB-RuvC complex processes Holliday junction (HJ) DNA during genetic recombination and DNA repair. Endonuclease that resolves HJ intermediates. Cleaves cruciform DNA by making single-stranded nicks across the HJ at symmetrical positions within the homologous arms, yielding a 5'-phosphate and a 3'-hydroxyl group; requires a central core of homology in the junction. The consensus cleavage sequence is 5'-(A/T)TT(C/G)-3'. Cleavage occurs on the 3'-side of the TT dinucleotide at the point of strand exchange. HJ branch migration catalyzed by RuvA-RuvB allows RuvC to scan DNA until it finds its consensus sequence, where it cleaves and resolves the cruciform DNA.</text>
</comment>
<evidence type="ECO:0000256" key="3">
    <source>
        <dbReference type="ARBA" id="ARBA00022722"/>
    </source>
</evidence>
<name>A0A7W9SQJ7_ARMRO</name>
<comment type="caution">
    <text evidence="15">The sequence shown here is derived from an EMBL/GenBank/DDBJ whole genome shotgun (WGS) entry which is preliminary data.</text>
</comment>
<dbReference type="AlphaFoldDB" id="A0A7W9SQJ7"/>
<feature type="active site" evidence="13">
    <location>
        <position position="140"/>
    </location>
</feature>
<gene>
    <name evidence="13" type="primary">ruvC</name>
    <name evidence="15" type="ORF">HNQ39_002783</name>
</gene>
<evidence type="ECO:0000256" key="13">
    <source>
        <dbReference type="HAMAP-Rule" id="MF_00034"/>
    </source>
</evidence>
<evidence type="ECO:0000256" key="6">
    <source>
        <dbReference type="ARBA" id="ARBA00022763"/>
    </source>
</evidence>
<comment type="similarity">
    <text evidence="1 13">Belongs to the RuvC family.</text>
</comment>
<dbReference type="FunFam" id="3.30.420.10:FF:000002">
    <property type="entry name" value="Crossover junction endodeoxyribonuclease RuvC"/>
    <property type="match status" value="1"/>
</dbReference>
<evidence type="ECO:0000256" key="14">
    <source>
        <dbReference type="NCBIfam" id="TIGR00228"/>
    </source>
</evidence>
<comment type="catalytic activity">
    <reaction evidence="12 13">
        <text>Endonucleolytic cleavage at a junction such as a reciprocal single-stranded crossover between two homologous DNA duplexes (Holliday junction).</text>
        <dbReference type="EC" id="3.1.21.10"/>
    </reaction>
</comment>
<dbReference type="RefSeq" id="WP_184196971.1">
    <property type="nucleotide sequence ID" value="NZ_JACHGW010000002.1"/>
</dbReference>
<dbReference type="Pfam" id="PF02075">
    <property type="entry name" value="RuvC"/>
    <property type="match status" value="1"/>
</dbReference>
<keyword evidence="10 13" id="KW-0233">DNA recombination</keyword>
<dbReference type="PROSITE" id="PS01321">
    <property type="entry name" value="RUVC"/>
    <property type="match status" value="1"/>
</dbReference>
<dbReference type="GO" id="GO:0000287">
    <property type="term" value="F:magnesium ion binding"/>
    <property type="evidence" value="ECO:0007669"/>
    <property type="project" value="UniProtKB-UniRule"/>
</dbReference>
<evidence type="ECO:0000256" key="9">
    <source>
        <dbReference type="ARBA" id="ARBA00023125"/>
    </source>
</evidence>
<dbReference type="GO" id="GO:0006310">
    <property type="term" value="P:DNA recombination"/>
    <property type="evidence" value="ECO:0007669"/>
    <property type="project" value="UniProtKB-UniRule"/>
</dbReference>
<dbReference type="GO" id="GO:0048476">
    <property type="term" value="C:Holliday junction resolvase complex"/>
    <property type="evidence" value="ECO:0007669"/>
    <property type="project" value="UniProtKB-UniRule"/>
</dbReference>
<evidence type="ECO:0000256" key="7">
    <source>
        <dbReference type="ARBA" id="ARBA00022801"/>
    </source>
</evidence>
<evidence type="ECO:0000256" key="10">
    <source>
        <dbReference type="ARBA" id="ARBA00023172"/>
    </source>
</evidence>
<dbReference type="SUPFAM" id="SSF53098">
    <property type="entry name" value="Ribonuclease H-like"/>
    <property type="match status" value="1"/>
</dbReference>
<dbReference type="PANTHER" id="PTHR30194:SF3">
    <property type="entry name" value="CROSSOVER JUNCTION ENDODEOXYRIBONUCLEASE RUVC"/>
    <property type="match status" value="1"/>
</dbReference>
<keyword evidence="11 13" id="KW-0234">DNA repair</keyword>
<comment type="cofactor">
    <cofactor evidence="13">
        <name>Mg(2+)</name>
        <dbReference type="ChEBI" id="CHEBI:18420"/>
    </cofactor>
    <text evidence="13">Binds 2 Mg(2+) ion per subunit.</text>
</comment>
<dbReference type="Gene3D" id="3.30.420.10">
    <property type="entry name" value="Ribonuclease H-like superfamily/Ribonuclease H"/>
    <property type="match status" value="1"/>
</dbReference>
<protein>
    <recommendedName>
        <fullName evidence="13 14">Crossover junction endodeoxyribonuclease RuvC</fullName>
        <ecNumber evidence="13 14">3.1.21.10</ecNumber>
    </recommendedName>
    <alternativeName>
        <fullName evidence="13">Holliday junction nuclease RuvC</fullName>
    </alternativeName>
    <alternativeName>
        <fullName evidence="13">Holliday junction resolvase RuvC</fullName>
    </alternativeName>
</protein>
<evidence type="ECO:0000256" key="12">
    <source>
        <dbReference type="ARBA" id="ARBA00029354"/>
    </source>
</evidence>
<dbReference type="InterPro" id="IPR002176">
    <property type="entry name" value="X-over_junc_endoDNase_RuvC"/>
</dbReference>
<keyword evidence="16" id="KW-1185">Reference proteome</keyword>
<feature type="active site" evidence="13">
    <location>
        <position position="7"/>
    </location>
</feature>
<reference evidence="15 16" key="1">
    <citation type="submission" date="2020-08" db="EMBL/GenBank/DDBJ databases">
        <title>Genomic Encyclopedia of Type Strains, Phase IV (KMG-IV): sequencing the most valuable type-strain genomes for metagenomic binning, comparative biology and taxonomic classification.</title>
        <authorList>
            <person name="Goeker M."/>
        </authorList>
    </citation>
    <scope>NUCLEOTIDE SEQUENCE [LARGE SCALE GENOMIC DNA]</scope>
    <source>
        <strain evidence="15 16">DSM 23562</strain>
    </source>
</reference>
<keyword evidence="2 13" id="KW-0963">Cytoplasm</keyword>
<dbReference type="InterPro" id="IPR012337">
    <property type="entry name" value="RNaseH-like_sf"/>
</dbReference>
<sequence length="170" mass="18495">MTILGIDPGTATTGFGVIRYEEGRLIPVDVGVLLTTPDMALPDRLKSIYDDINTLLDRYTPELVATEKLFFDKNVTNGIAVGAARGVILLAFAQRGLSWMEYTPMQVKQSVTGYGAADKLQVQAMVTRLLNLAEVPKPDDAADALAVAICHAHSHKISGLGRTRSRDNRR</sequence>
<dbReference type="Proteomes" id="UP000520814">
    <property type="component" value="Unassembled WGS sequence"/>
</dbReference>
<organism evidence="15 16">
    <name type="scientific">Armatimonas rosea</name>
    <dbReference type="NCBI Taxonomy" id="685828"/>
    <lineage>
        <taxon>Bacteria</taxon>
        <taxon>Bacillati</taxon>
        <taxon>Armatimonadota</taxon>
        <taxon>Armatimonadia</taxon>
        <taxon>Armatimonadales</taxon>
        <taxon>Armatimonadaceae</taxon>
        <taxon>Armatimonas</taxon>
    </lineage>
</organism>
<comment type="subunit">
    <text evidence="13">Homodimer which binds Holliday junction (HJ) DNA. The HJ becomes 2-fold symmetrical on binding to RuvC with unstacked arms; it has a different conformation from HJ DNA in complex with RuvA. In the full resolvosome a probable DNA-RuvA(4)-RuvB(12)-RuvC(2) complex forms which resolves the HJ.</text>
</comment>
<dbReference type="GO" id="GO:0006281">
    <property type="term" value="P:DNA repair"/>
    <property type="evidence" value="ECO:0007669"/>
    <property type="project" value="UniProtKB-UniRule"/>
</dbReference>
<dbReference type="HAMAP" id="MF_00034">
    <property type="entry name" value="RuvC"/>
    <property type="match status" value="1"/>
</dbReference>
<keyword evidence="9 13" id="KW-0238">DNA-binding</keyword>
<dbReference type="GO" id="GO:0003677">
    <property type="term" value="F:DNA binding"/>
    <property type="evidence" value="ECO:0007669"/>
    <property type="project" value="UniProtKB-KW"/>
</dbReference>
<dbReference type="EMBL" id="JACHGW010000002">
    <property type="protein sequence ID" value="MBB6050992.1"/>
    <property type="molecule type" value="Genomic_DNA"/>
</dbReference>
<dbReference type="InterPro" id="IPR036397">
    <property type="entry name" value="RNaseH_sf"/>
</dbReference>
<keyword evidence="4 13" id="KW-0479">Metal-binding</keyword>
<dbReference type="PRINTS" id="PR00696">
    <property type="entry name" value="RSOLVASERUVC"/>
</dbReference>
<evidence type="ECO:0000313" key="15">
    <source>
        <dbReference type="EMBL" id="MBB6050992.1"/>
    </source>
</evidence>
<dbReference type="InterPro" id="IPR020563">
    <property type="entry name" value="X-over_junc_endoDNase_Mg_BS"/>
</dbReference>
<evidence type="ECO:0000256" key="4">
    <source>
        <dbReference type="ARBA" id="ARBA00022723"/>
    </source>
</evidence>
<dbReference type="NCBIfam" id="NF000711">
    <property type="entry name" value="PRK00039.2-1"/>
    <property type="match status" value="1"/>
</dbReference>
<feature type="active site" evidence="13">
    <location>
        <position position="67"/>
    </location>
</feature>
<feature type="binding site" evidence="13">
    <location>
        <position position="7"/>
    </location>
    <ligand>
        <name>Mg(2+)</name>
        <dbReference type="ChEBI" id="CHEBI:18420"/>
        <label>1</label>
    </ligand>
</feature>
<feature type="binding site" evidence="13">
    <location>
        <position position="140"/>
    </location>
    <ligand>
        <name>Mg(2+)</name>
        <dbReference type="ChEBI" id="CHEBI:18420"/>
        <label>1</label>
    </ligand>
</feature>
<evidence type="ECO:0000256" key="5">
    <source>
        <dbReference type="ARBA" id="ARBA00022759"/>
    </source>
</evidence>
<keyword evidence="3 13" id="KW-0540">Nuclease</keyword>
<proteinExistence type="inferred from homology"/>
<dbReference type="PANTHER" id="PTHR30194">
    <property type="entry name" value="CROSSOVER JUNCTION ENDODEOXYRIBONUCLEASE RUVC"/>
    <property type="match status" value="1"/>
</dbReference>
<evidence type="ECO:0000313" key="16">
    <source>
        <dbReference type="Proteomes" id="UP000520814"/>
    </source>
</evidence>
<dbReference type="GO" id="GO:0005737">
    <property type="term" value="C:cytoplasm"/>
    <property type="evidence" value="ECO:0007669"/>
    <property type="project" value="UniProtKB-SubCell"/>
</dbReference>
<keyword evidence="5 13" id="KW-0255">Endonuclease</keyword>
<dbReference type="CDD" id="cd16962">
    <property type="entry name" value="RuvC"/>
    <property type="match status" value="1"/>
</dbReference>
<evidence type="ECO:0000256" key="1">
    <source>
        <dbReference type="ARBA" id="ARBA00009518"/>
    </source>
</evidence>
<dbReference type="GO" id="GO:0008821">
    <property type="term" value="F:crossover junction DNA endonuclease activity"/>
    <property type="evidence" value="ECO:0007669"/>
    <property type="project" value="UniProtKB-UniRule"/>
</dbReference>
<dbReference type="NCBIfam" id="TIGR00228">
    <property type="entry name" value="ruvC"/>
    <property type="match status" value="1"/>
</dbReference>
<accession>A0A7W9SQJ7</accession>
<evidence type="ECO:0000256" key="8">
    <source>
        <dbReference type="ARBA" id="ARBA00022842"/>
    </source>
</evidence>
<keyword evidence="7 13" id="KW-0378">Hydrolase</keyword>